<keyword evidence="2" id="KW-1185">Reference proteome</keyword>
<dbReference type="PROSITE" id="PS51257">
    <property type="entry name" value="PROKAR_LIPOPROTEIN"/>
    <property type="match status" value="1"/>
</dbReference>
<gene>
    <name evidence="1" type="ORF">JX360_06090</name>
</gene>
<reference evidence="1" key="1">
    <citation type="submission" date="2021-02" db="EMBL/GenBank/DDBJ databases">
        <title>The CRISPR/cas machinery reduction and long-range gene transfer in the hot spring cyanobacterium Synechococcus.</title>
        <authorList>
            <person name="Dvorak P."/>
            <person name="Jahodarova E."/>
            <person name="Hasler P."/>
            <person name="Poulickova A."/>
        </authorList>
    </citation>
    <scope>NUCLEOTIDE SEQUENCE</scope>
    <source>
        <strain evidence="1">Rupite</strain>
    </source>
</reference>
<accession>A0ABT0C9L8</accession>
<dbReference type="EMBL" id="JAFIRA010000011">
    <property type="protein sequence ID" value="MCJ2542479.1"/>
    <property type="molecule type" value="Genomic_DNA"/>
</dbReference>
<name>A0ABT0C9L8_THEVL</name>
<comment type="caution">
    <text evidence="1">The sequence shown here is derived from an EMBL/GenBank/DDBJ whole genome shotgun (WGS) entry which is preliminary data.</text>
</comment>
<evidence type="ECO:0000313" key="1">
    <source>
        <dbReference type="EMBL" id="MCJ2542479.1"/>
    </source>
</evidence>
<dbReference type="Proteomes" id="UP000830835">
    <property type="component" value="Unassembled WGS sequence"/>
</dbReference>
<evidence type="ECO:0008006" key="3">
    <source>
        <dbReference type="Google" id="ProtNLM"/>
    </source>
</evidence>
<organism evidence="1 2">
    <name type="scientific">Thermostichus vulcanus str. 'Rupite'</name>
    <dbReference type="NCBI Taxonomy" id="2813851"/>
    <lineage>
        <taxon>Bacteria</taxon>
        <taxon>Bacillati</taxon>
        <taxon>Cyanobacteriota</taxon>
        <taxon>Cyanophyceae</taxon>
        <taxon>Thermostichales</taxon>
        <taxon>Thermostichaceae</taxon>
        <taxon>Thermostichus</taxon>
    </lineage>
</organism>
<proteinExistence type="predicted"/>
<sequence length="125" mass="13022">MNKQPSQRVRQGSLALLLGLGLVLGGASGCGQLARLGVGTTPIATVAQNPSQHSNVWIRGQVVNQVGVFGQGVYELQDSSGSIWVITDKGIPAMNSTVTVRGKAQEGITVGGRSFGVSLTEVERY</sequence>
<dbReference type="RefSeq" id="WP_244349756.1">
    <property type="nucleotide sequence ID" value="NZ_JAFIRA010000011.1"/>
</dbReference>
<dbReference type="SUPFAM" id="SSF101756">
    <property type="entry name" value="Hypothetical protein YgiW"/>
    <property type="match status" value="1"/>
</dbReference>
<dbReference type="InterPro" id="IPR036700">
    <property type="entry name" value="BOBF_sf"/>
</dbReference>
<protein>
    <recommendedName>
        <fullName evidence="3">Bacterial OB-fold domain-containing protein</fullName>
    </recommendedName>
</protein>
<evidence type="ECO:0000313" key="2">
    <source>
        <dbReference type="Proteomes" id="UP000830835"/>
    </source>
</evidence>